<dbReference type="Proteomes" id="UP001381693">
    <property type="component" value="Unassembled WGS sequence"/>
</dbReference>
<keyword evidence="3" id="KW-1185">Reference proteome</keyword>
<gene>
    <name evidence="2" type="ORF">SK128_003076</name>
</gene>
<feature type="transmembrane region" description="Helical" evidence="1">
    <location>
        <begin position="34"/>
        <end position="59"/>
    </location>
</feature>
<feature type="transmembrane region" description="Helical" evidence="1">
    <location>
        <begin position="71"/>
        <end position="94"/>
    </location>
</feature>
<reference evidence="2 3" key="1">
    <citation type="submission" date="2023-11" db="EMBL/GenBank/DDBJ databases">
        <title>Halocaridina rubra genome assembly.</title>
        <authorList>
            <person name="Smith C."/>
        </authorList>
    </citation>
    <scope>NUCLEOTIDE SEQUENCE [LARGE SCALE GENOMIC DNA]</scope>
    <source>
        <strain evidence="2">EP-1</strain>
        <tissue evidence="2">Whole</tissue>
    </source>
</reference>
<dbReference type="PANTHER" id="PTHR47760:SF1">
    <property type="entry name" value="G-PROTEIN COUPLED RECEPTORS FAMILY 1 PROFILE DOMAIN-CONTAINING PROTEIN"/>
    <property type="match status" value="1"/>
</dbReference>
<sequence>MSSSENDLEELLALLFSPQVSGEQKRQYAEESRLMFLLGGTSTLFFVCMTPMIVLSLTIHKPWRESLPFEIFRATANVLEVTNFACTFYIYCVFSKDFRETFVRTLRSAKENSMGASFFGSVSGLKEAMRPP</sequence>
<organism evidence="2 3">
    <name type="scientific">Halocaridina rubra</name>
    <name type="common">Hawaiian red shrimp</name>
    <dbReference type="NCBI Taxonomy" id="373956"/>
    <lineage>
        <taxon>Eukaryota</taxon>
        <taxon>Metazoa</taxon>
        <taxon>Ecdysozoa</taxon>
        <taxon>Arthropoda</taxon>
        <taxon>Crustacea</taxon>
        <taxon>Multicrustacea</taxon>
        <taxon>Malacostraca</taxon>
        <taxon>Eumalacostraca</taxon>
        <taxon>Eucarida</taxon>
        <taxon>Decapoda</taxon>
        <taxon>Pleocyemata</taxon>
        <taxon>Caridea</taxon>
        <taxon>Atyoidea</taxon>
        <taxon>Atyidae</taxon>
        <taxon>Halocaridina</taxon>
    </lineage>
</organism>
<proteinExistence type="predicted"/>
<dbReference type="AlphaFoldDB" id="A0AAN9A6R2"/>
<evidence type="ECO:0000313" key="3">
    <source>
        <dbReference type="Proteomes" id="UP001381693"/>
    </source>
</evidence>
<protein>
    <submittedName>
        <fullName evidence="2">Uncharacterized protein</fullName>
    </submittedName>
</protein>
<dbReference type="EMBL" id="JAXCGZ010009759">
    <property type="protein sequence ID" value="KAK7076254.1"/>
    <property type="molecule type" value="Genomic_DNA"/>
</dbReference>
<dbReference type="PANTHER" id="PTHR47760">
    <property type="entry name" value="G-PROTEIN COUPLED RECEPTOR B0563.6-LIKE PROTEIN-RELATED"/>
    <property type="match status" value="1"/>
</dbReference>
<name>A0AAN9A6R2_HALRR</name>
<evidence type="ECO:0000313" key="2">
    <source>
        <dbReference type="EMBL" id="KAK7076254.1"/>
    </source>
</evidence>
<keyword evidence="1" id="KW-0472">Membrane</keyword>
<evidence type="ECO:0000256" key="1">
    <source>
        <dbReference type="SAM" id="Phobius"/>
    </source>
</evidence>
<keyword evidence="1" id="KW-0812">Transmembrane</keyword>
<dbReference type="InterPro" id="IPR053093">
    <property type="entry name" value="GPCR-like"/>
</dbReference>
<accession>A0AAN9A6R2</accession>
<dbReference type="SUPFAM" id="SSF81321">
    <property type="entry name" value="Family A G protein-coupled receptor-like"/>
    <property type="match status" value="1"/>
</dbReference>
<keyword evidence="1" id="KW-1133">Transmembrane helix</keyword>
<comment type="caution">
    <text evidence="2">The sequence shown here is derived from an EMBL/GenBank/DDBJ whole genome shotgun (WGS) entry which is preliminary data.</text>
</comment>
<dbReference type="Gene3D" id="1.20.1070.10">
    <property type="entry name" value="Rhodopsin 7-helix transmembrane proteins"/>
    <property type="match status" value="1"/>
</dbReference>